<comment type="function">
    <text evidence="3">Regulates mitochondrial small subunit maturation by controlling 15S rRNA 5'-end processing. Localizes to the 5' precursor of the 15S rRNA in a position that is subsequently occupied by mS47 in the mature yeast mtSSU. Uses structure and sequence-specific RNA recognition, binding to a single-stranded region of the precursor and specifically recognizing bases -6 to -1. The exchange of Ccm1 for mS47 is coupled to the irreversible removal of precursor rRNA that is accompanied by conformational changes of the mitoribosomal proteins uS5m and mS26. These conformational changes signal completion of 5'-end rRNA processing through protection of the mature 5'-end of the 15S rRNA and stabilization of mS47. The removal of the 5' precursor together with the dissociation of Ccm1 may be catalyzed by the 5'-3' exoribonuclease Pet127. Involved in the specific removal of group I introns in mitochondrial encoded transcripts.</text>
</comment>
<feature type="repeat" description="PPR" evidence="5">
    <location>
        <begin position="277"/>
        <end position="311"/>
    </location>
</feature>
<comment type="subunit">
    <text evidence="4">Binds to mitochondrial small subunit 15S rRNA.</text>
</comment>
<comment type="similarity">
    <text evidence="1">Belongs to the CCM1 family.</text>
</comment>
<feature type="region of interest" description="Disordered" evidence="6">
    <location>
        <begin position="39"/>
        <end position="84"/>
    </location>
</feature>
<evidence type="ECO:0000313" key="7">
    <source>
        <dbReference type="EMBL" id="KAL1877599.1"/>
    </source>
</evidence>
<name>A0ABR3XNN3_9PEZI</name>
<sequence length="572" mass="65259">MYGVHLRHTGLGCSWYSSGEQVLFKKLLDWLKLPETSTPAAVADKDPNKTDIQPTPTPPQASEAHVSIPSVPGTLEHGSGQRPAQPQLLSKLDLLDLVDHQDAGTVEEHLRLVRDPYLRGYAAADGPNIVVSDKKEDIEHPAVDHILEPDSEVEATLSHLRNAVMLRLKKPYKAELRWIYRIYRRLPEPRMSYVPSRLRHLLLRVLAQPRHKDFRAMLRYLAVVTDVKNSGIRLTRAEWNSAISFASKCVAAAGDEEVESALNLWREMEQSGGIRGNEVTFNVLFSVASKAGKFMLAERIYKEMENRGYTFTRYHYVSLIHFFGLKRDADGVRAAYRDMVNSKEIIDTVVLNCVISGLLRSGEADAAERVYERMKGTVQGSAQPPPRDYQHQKVLTKLLMVSARTAEVRPDMEATFQARARLAPDLRTYRLLIHHYAVEVGDLSKVVQYLDDMKRFHVPMSGAIFLMLFKGFYLHGGHERSAWSAERLDGILKALFDALDRGTHGVRIETWLVMWVLRALKKCSPSRERLLQAYEELQGRSKLDERRARFMAEFLEKFLKTIPHEKRGKARR</sequence>
<feature type="repeat" description="PPR" evidence="5">
    <location>
        <begin position="347"/>
        <end position="377"/>
    </location>
</feature>
<dbReference type="Pfam" id="PF01535">
    <property type="entry name" value="PPR"/>
    <property type="match status" value="2"/>
</dbReference>
<evidence type="ECO:0000256" key="1">
    <source>
        <dbReference type="ARBA" id="ARBA00006192"/>
    </source>
</evidence>
<organism evidence="7 8">
    <name type="scientific">Phialemonium thermophilum</name>
    <dbReference type="NCBI Taxonomy" id="223376"/>
    <lineage>
        <taxon>Eukaryota</taxon>
        <taxon>Fungi</taxon>
        <taxon>Dikarya</taxon>
        <taxon>Ascomycota</taxon>
        <taxon>Pezizomycotina</taxon>
        <taxon>Sordariomycetes</taxon>
        <taxon>Sordariomycetidae</taxon>
        <taxon>Cephalothecales</taxon>
        <taxon>Cephalothecaceae</taxon>
        <taxon>Phialemonium</taxon>
    </lineage>
</organism>
<dbReference type="PROSITE" id="PS51375">
    <property type="entry name" value="PPR"/>
    <property type="match status" value="3"/>
</dbReference>
<gene>
    <name evidence="7" type="ORF">VTK73DRAFT_8508</name>
</gene>
<evidence type="ECO:0008006" key="9">
    <source>
        <dbReference type="Google" id="ProtNLM"/>
    </source>
</evidence>
<dbReference type="PANTHER" id="PTHR47447:SF17">
    <property type="entry name" value="OS12G0638900 PROTEIN"/>
    <property type="match status" value="1"/>
</dbReference>
<dbReference type="Gene3D" id="1.25.40.10">
    <property type="entry name" value="Tetratricopeptide repeat domain"/>
    <property type="match status" value="1"/>
</dbReference>
<comment type="caution">
    <text evidence="7">The sequence shown here is derived from an EMBL/GenBank/DDBJ whole genome shotgun (WGS) entry which is preliminary data.</text>
</comment>
<evidence type="ECO:0000313" key="8">
    <source>
        <dbReference type="Proteomes" id="UP001586593"/>
    </source>
</evidence>
<evidence type="ECO:0000256" key="6">
    <source>
        <dbReference type="SAM" id="MobiDB-lite"/>
    </source>
</evidence>
<dbReference type="InterPro" id="IPR002885">
    <property type="entry name" value="PPR_rpt"/>
</dbReference>
<evidence type="ECO:0000256" key="5">
    <source>
        <dbReference type="PROSITE-ProRule" id="PRU00708"/>
    </source>
</evidence>
<keyword evidence="2" id="KW-0677">Repeat</keyword>
<keyword evidence="8" id="KW-1185">Reference proteome</keyword>
<dbReference type="Proteomes" id="UP001586593">
    <property type="component" value="Unassembled WGS sequence"/>
</dbReference>
<proteinExistence type="inferred from homology"/>
<feature type="repeat" description="PPR" evidence="5">
    <location>
        <begin position="425"/>
        <end position="460"/>
    </location>
</feature>
<protein>
    <recommendedName>
        <fullName evidence="9">Pentatricopeptide repeat protein</fullName>
    </recommendedName>
</protein>
<evidence type="ECO:0000256" key="3">
    <source>
        <dbReference type="ARBA" id="ARBA00044493"/>
    </source>
</evidence>
<evidence type="ECO:0000256" key="4">
    <source>
        <dbReference type="ARBA" id="ARBA00044511"/>
    </source>
</evidence>
<dbReference type="PANTHER" id="PTHR47447">
    <property type="entry name" value="OS03G0856100 PROTEIN"/>
    <property type="match status" value="1"/>
</dbReference>
<dbReference type="NCBIfam" id="TIGR00756">
    <property type="entry name" value="PPR"/>
    <property type="match status" value="2"/>
</dbReference>
<accession>A0ABR3XNN3</accession>
<dbReference type="InterPro" id="IPR011990">
    <property type="entry name" value="TPR-like_helical_dom_sf"/>
</dbReference>
<dbReference type="EMBL" id="JAZHXJ010000062">
    <property type="protein sequence ID" value="KAL1877599.1"/>
    <property type="molecule type" value="Genomic_DNA"/>
</dbReference>
<evidence type="ECO:0000256" key="2">
    <source>
        <dbReference type="ARBA" id="ARBA00022737"/>
    </source>
</evidence>
<reference evidence="7 8" key="1">
    <citation type="journal article" date="2024" name="Commun. Biol.">
        <title>Comparative genomic analysis of thermophilic fungi reveals convergent evolutionary adaptations and gene losses.</title>
        <authorList>
            <person name="Steindorff A.S."/>
            <person name="Aguilar-Pontes M.V."/>
            <person name="Robinson A.J."/>
            <person name="Andreopoulos B."/>
            <person name="LaButti K."/>
            <person name="Kuo A."/>
            <person name="Mondo S."/>
            <person name="Riley R."/>
            <person name="Otillar R."/>
            <person name="Haridas S."/>
            <person name="Lipzen A."/>
            <person name="Grimwood J."/>
            <person name="Schmutz J."/>
            <person name="Clum A."/>
            <person name="Reid I.D."/>
            <person name="Moisan M.C."/>
            <person name="Butler G."/>
            <person name="Nguyen T.T.M."/>
            <person name="Dewar K."/>
            <person name="Conant G."/>
            <person name="Drula E."/>
            <person name="Henrissat B."/>
            <person name="Hansel C."/>
            <person name="Singer S."/>
            <person name="Hutchinson M.I."/>
            <person name="de Vries R.P."/>
            <person name="Natvig D.O."/>
            <person name="Powell A.J."/>
            <person name="Tsang A."/>
            <person name="Grigoriev I.V."/>
        </authorList>
    </citation>
    <scope>NUCLEOTIDE SEQUENCE [LARGE SCALE GENOMIC DNA]</scope>
    <source>
        <strain evidence="7 8">ATCC 24622</strain>
    </source>
</reference>